<dbReference type="Proteomes" id="UP001219525">
    <property type="component" value="Unassembled WGS sequence"/>
</dbReference>
<name>A0AAD6VCZ1_9AGAR</name>
<proteinExistence type="predicted"/>
<comment type="caution">
    <text evidence="1">The sequence shown here is derived from an EMBL/GenBank/DDBJ whole genome shotgun (WGS) entry which is preliminary data.</text>
</comment>
<dbReference type="AlphaFoldDB" id="A0AAD6VCZ1"/>
<evidence type="ECO:0000313" key="1">
    <source>
        <dbReference type="EMBL" id="KAJ7207844.1"/>
    </source>
</evidence>
<organism evidence="1 2">
    <name type="scientific">Mycena pura</name>
    <dbReference type="NCBI Taxonomy" id="153505"/>
    <lineage>
        <taxon>Eukaryota</taxon>
        <taxon>Fungi</taxon>
        <taxon>Dikarya</taxon>
        <taxon>Basidiomycota</taxon>
        <taxon>Agaricomycotina</taxon>
        <taxon>Agaricomycetes</taxon>
        <taxon>Agaricomycetidae</taxon>
        <taxon>Agaricales</taxon>
        <taxon>Marasmiineae</taxon>
        <taxon>Mycenaceae</taxon>
        <taxon>Mycena</taxon>
    </lineage>
</organism>
<dbReference type="EMBL" id="JARJCW010000035">
    <property type="protein sequence ID" value="KAJ7207844.1"/>
    <property type="molecule type" value="Genomic_DNA"/>
</dbReference>
<protein>
    <submittedName>
        <fullName evidence="1">Uncharacterized protein</fullName>
    </submittedName>
</protein>
<gene>
    <name evidence="1" type="ORF">GGX14DRAFT_454555</name>
</gene>
<sequence>MISWKIRRITRALNRLSEGIDGGVPLMSVVAIIAESAALQTAMTIGALVTHKVGFVGQVVFSGNGPVVLGISTILIHARIGLGWAHGSDADGAASNLTRISFAATPEEAQELDDRRGK</sequence>
<evidence type="ECO:0000313" key="2">
    <source>
        <dbReference type="Proteomes" id="UP001219525"/>
    </source>
</evidence>
<keyword evidence="2" id="KW-1185">Reference proteome</keyword>
<reference evidence="1" key="1">
    <citation type="submission" date="2023-03" db="EMBL/GenBank/DDBJ databases">
        <title>Massive genome expansion in bonnet fungi (Mycena s.s.) driven by repeated elements and novel gene families across ecological guilds.</title>
        <authorList>
            <consortium name="Lawrence Berkeley National Laboratory"/>
            <person name="Harder C.B."/>
            <person name="Miyauchi S."/>
            <person name="Viragh M."/>
            <person name="Kuo A."/>
            <person name="Thoen E."/>
            <person name="Andreopoulos B."/>
            <person name="Lu D."/>
            <person name="Skrede I."/>
            <person name="Drula E."/>
            <person name="Henrissat B."/>
            <person name="Morin E."/>
            <person name="Kohler A."/>
            <person name="Barry K."/>
            <person name="LaButti K."/>
            <person name="Morin E."/>
            <person name="Salamov A."/>
            <person name="Lipzen A."/>
            <person name="Mereny Z."/>
            <person name="Hegedus B."/>
            <person name="Baldrian P."/>
            <person name="Stursova M."/>
            <person name="Weitz H."/>
            <person name="Taylor A."/>
            <person name="Grigoriev I.V."/>
            <person name="Nagy L.G."/>
            <person name="Martin F."/>
            <person name="Kauserud H."/>
        </authorList>
    </citation>
    <scope>NUCLEOTIDE SEQUENCE</scope>
    <source>
        <strain evidence="1">9144</strain>
    </source>
</reference>
<accession>A0AAD6VCZ1</accession>